<evidence type="ECO:0008006" key="4">
    <source>
        <dbReference type="Google" id="ProtNLM"/>
    </source>
</evidence>
<reference evidence="3" key="1">
    <citation type="journal article" date="2019" name="Int. J. Syst. Evol. Microbiol.">
        <title>The Global Catalogue of Microorganisms (GCM) 10K type strain sequencing project: providing services to taxonomists for standard genome sequencing and annotation.</title>
        <authorList>
            <consortium name="The Broad Institute Genomics Platform"/>
            <consortium name="The Broad Institute Genome Sequencing Center for Infectious Disease"/>
            <person name="Wu L."/>
            <person name="Ma J."/>
        </authorList>
    </citation>
    <scope>NUCLEOTIDE SEQUENCE [LARGE SCALE GENOMIC DNA]</scope>
    <source>
        <strain evidence="3">CGMCC 1.15044</strain>
    </source>
</reference>
<keyword evidence="1" id="KW-0812">Transmembrane</keyword>
<keyword evidence="1" id="KW-0472">Membrane</keyword>
<comment type="caution">
    <text evidence="2">The sequence shown here is derived from an EMBL/GenBank/DDBJ whole genome shotgun (WGS) entry which is preliminary data.</text>
</comment>
<evidence type="ECO:0000313" key="2">
    <source>
        <dbReference type="EMBL" id="GGA31556.1"/>
    </source>
</evidence>
<dbReference type="RefSeq" id="WP_094095133.1">
    <property type="nucleotide sequence ID" value="NZ_BMHF01000004.1"/>
</dbReference>
<feature type="transmembrane region" description="Helical" evidence="1">
    <location>
        <begin position="21"/>
        <end position="40"/>
    </location>
</feature>
<keyword evidence="1" id="KW-1133">Transmembrane helix</keyword>
<name>A0ABQ1FVH1_9BACL</name>
<gene>
    <name evidence="2" type="ORF">GCM10010917_15830</name>
</gene>
<dbReference type="EMBL" id="BMHF01000004">
    <property type="protein sequence ID" value="GGA31556.1"/>
    <property type="molecule type" value="Genomic_DNA"/>
</dbReference>
<protein>
    <recommendedName>
        <fullName evidence="4">Phage abortive infection protein</fullName>
    </recommendedName>
</protein>
<proteinExistence type="predicted"/>
<keyword evidence="3" id="KW-1185">Reference proteome</keyword>
<organism evidence="2 3">
    <name type="scientific">Paenibacillus physcomitrellae</name>
    <dbReference type="NCBI Taxonomy" id="1619311"/>
    <lineage>
        <taxon>Bacteria</taxon>
        <taxon>Bacillati</taxon>
        <taxon>Bacillota</taxon>
        <taxon>Bacilli</taxon>
        <taxon>Bacillales</taxon>
        <taxon>Paenibacillaceae</taxon>
        <taxon>Paenibacillus</taxon>
    </lineage>
</organism>
<dbReference type="Proteomes" id="UP000609323">
    <property type="component" value="Unassembled WGS sequence"/>
</dbReference>
<accession>A0ABQ1FVH1</accession>
<evidence type="ECO:0000313" key="3">
    <source>
        <dbReference type="Proteomes" id="UP000609323"/>
    </source>
</evidence>
<sequence length="297" mass="34420">MRKVKIKKKIRVIKHWELHGAKYVLALFLITIIGALYVVIRYSNLISKAEASFKDPGFIGIFGSLLGALVGGLMSIIAAVYVNNKQSKSKAYLVKMNVTYKPLYDELIELKSILEQNPYPNYFRFEKGTQTLVPHPQFNAWERIKSDSRYLFVPNYIKTEFSNFYVLVEEYLTSRYQASQEIQDKINEVLFRMYLTTCTIQNLGEVITSKIVSNDDENGSIFSFYFDDALNPRVTLNDQQKAELTEIIFEECNNLSSARQLKWNYICMTEKIDELIFCIGTIIEIINKKYENHSAII</sequence>
<evidence type="ECO:0000256" key="1">
    <source>
        <dbReference type="SAM" id="Phobius"/>
    </source>
</evidence>
<feature type="transmembrane region" description="Helical" evidence="1">
    <location>
        <begin position="60"/>
        <end position="82"/>
    </location>
</feature>